<comment type="subcellular location">
    <subcellularLocation>
        <location evidence="2">Cytoplasm</location>
    </subcellularLocation>
</comment>
<comment type="caution">
    <text evidence="7">The sequence shown here is derived from an EMBL/GenBank/DDBJ whole genome shotgun (WGS) entry which is preliminary data.</text>
</comment>
<evidence type="ECO:0000256" key="2">
    <source>
        <dbReference type="ARBA" id="ARBA00004496"/>
    </source>
</evidence>
<dbReference type="CDD" id="cd00367">
    <property type="entry name" value="PTS-HPr_like"/>
    <property type="match status" value="1"/>
</dbReference>
<organism evidence="7 8">
    <name type="scientific">Catenulispora pinistramenti</name>
    <dbReference type="NCBI Taxonomy" id="2705254"/>
    <lineage>
        <taxon>Bacteria</taxon>
        <taxon>Bacillati</taxon>
        <taxon>Actinomycetota</taxon>
        <taxon>Actinomycetes</taxon>
        <taxon>Catenulisporales</taxon>
        <taxon>Catenulisporaceae</taxon>
        <taxon>Catenulispora</taxon>
    </lineage>
</organism>
<dbReference type="InterPro" id="IPR001020">
    <property type="entry name" value="PTS_HPr_His_P_site"/>
</dbReference>
<dbReference type="PANTHER" id="PTHR33705">
    <property type="entry name" value="PHOSPHOCARRIER PROTEIN HPR"/>
    <property type="match status" value="1"/>
</dbReference>
<evidence type="ECO:0000256" key="4">
    <source>
        <dbReference type="ARBA" id="ARBA00022490"/>
    </source>
</evidence>
<keyword evidence="4" id="KW-0963">Cytoplasm</keyword>
<comment type="function">
    <text evidence="1">General (non sugar-specific) component of the phosphoenolpyruvate-dependent sugar phosphotransferase system (sugar PTS). This major carbohydrate active-transport system catalyzes the phosphorylation of incoming sugar substrates concomitantly with their translocation across the cell membrane. The phosphoryl group from phosphoenolpyruvate (PEP) is transferred to the phosphoryl carrier protein HPr by enzyme I. Phospho-HPr then transfers it to the PTS EIIA domain.</text>
</comment>
<dbReference type="EMBL" id="JAAFYZ010000083">
    <property type="protein sequence ID" value="MBS2549826.1"/>
    <property type="molecule type" value="Genomic_DNA"/>
</dbReference>
<keyword evidence="8" id="KW-1185">Reference proteome</keyword>
<evidence type="ECO:0000313" key="8">
    <source>
        <dbReference type="Proteomes" id="UP000730482"/>
    </source>
</evidence>
<protein>
    <recommendedName>
        <fullName evidence="3">Phosphocarrier protein HPr</fullName>
    </recommendedName>
</protein>
<dbReference type="RefSeq" id="WP_212011562.1">
    <property type="nucleotide sequence ID" value="NZ_JAAFYZ010000083.1"/>
</dbReference>
<proteinExistence type="predicted"/>
<evidence type="ECO:0000256" key="1">
    <source>
        <dbReference type="ARBA" id="ARBA00003681"/>
    </source>
</evidence>
<dbReference type="Gene3D" id="3.30.1340.10">
    <property type="entry name" value="HPr-like"/>
    <property type="match status" value="1"/>
</dbReference>
<dbReference type="PROSITE" id="PS51350">
    <property type="entry name" value="PTS_HPR_DOM"/>
    <property type="match status" value="1"/>
</dbReference>
<dbReference type="InterPro" id="IPR035895">
    <property type="entry name" value="HPr-like_sf"/>
</dbReference>
<dbReference type="Pfam" id="PF00381">
    <property type="entry name" value="PTS-HPr"/>
    <property type="match status" value="1"/>
</dbReference>
<dbReference type="InterPro" id="IPR000032">
    <property type="entry name" value="HPr-like"/>
</dbReference>
<name>A0ABS5KUU0_9ACTN</name>
<dbReference type="PRINTS" id="PR00107">
    <property type="entry name" value="PHOSPHOCPHPR"/>
</dbReference>
<dbReference type="InterPro" id="IPR050399">
    <property type="entry name" value="HPr"/>
</dbReference>
<evidence type="ECO:0000259" key="6">
    <source>
        <dbReference type="PROSITE" id="PS51350"/>
    </source>
</evidence>
<keyword evidence="5" id="KW-0598">Phosphotransferase system</keyword>
<evidence type="ECO:0000256" key="5">
    <source>
        <dbReference type="ARBA" id="ARBA00022683"/>
    </source>
</evidence>
<reference evidence="7 8" key="1">
    <citation type="submission" date="2020-02" db="EMBL/GenBank/DDBJ databases">
        <title>Acidophilic actinobacteria isolated from forest soil.</title>
        <authorList>
            <person name="Golinska P."/>
        </authorList>
    </citation>
    <scope>NUCLEOTIDE SEQUENCE [LARGE SCALE GENOMIC DNA]</scope>
    <source>
        <strain evidence="7 8">NL8</strain>
    </source>
</reference>
<evidence type="ECO:0000313" key="7">
    <source>
        <dbReference type="EMBL" id="MBS2549826.1"/>
    </source>
</evidence>
<feature type="domain" description="HPr" evidence="6">
    <location>
        <begin position="1"/>
        <end position="89"/>
    </location>
</feature>
<accession>A0ABS5KUU0</accession>
<dbReference type="PANTHER" id="PTHR33705:SF2">
    <property type="entry name" value="PHOSPHOCARRIER PROTEIN NPR"/>
    <property type="match status" value="1"/>
</dbReference>
<gene>
    <name evidence="7" type="ORF">KGQ19_23460</name>
</gene>
<dbReference type="NCBIfam" id="TIGR01003">
    <property type="entry name" value="PTS_HPr_family"/>
    <property type="match status" value="1"/>
</dbReference>
<dbReference type="Proteomes" id="UP000730482">
    <property type="component" value="Unassembled WGS sequence"/>
</dbReference>
<dbReference type="SUPFAM" id="SSF55594">
    <property type="entry name" value="HPr-like"/>
    <property type="match status" value="1"/>
</dbReference>
<dbReference type="PROSITE" id="PS00369">
    <property type="entry name" value="PTS_HPR_HIS"/>
    <property type="match status" value="1"/>
</dbReference>
<sequence>MPQRTVTVASRIGLHARPAAVFVNKAKELPVPVTLARDGGAPVNAKSLLAIMTLDVRGGERVTLAAAEGEGAAAAVDELADLLETDLDG</sequence>
<evidence type="ECO:0000256" key="3">
    <source>
        <dbReference type="ARBA" id="ARBA00020422"/>
    </source>
</evidence>